<keyword evidence="4 5" id="KW-0472">Membrane</keyword>
<protein>
    <recommendedName>
        <fullName evidence="7">TLC domain-containing protein</fullName>
    </recommendedName>
</protein>
<dbReference type="InterPro" id="IPR050846">
    <property type="entry name" value="TLCD"/>
</dbReference>
<feature type="domain" description="TLC" evidence="7">
    <location>
        <begin position="65"/>
        <end position="266"/>
    </location>
</feature>
<keyword evidence="2 5" id="KW-0812">Transmembrane</keyword>
<reference evidence="8 9" key="1">
    <citation type="journal article" date="2017" name="PLoS Biol.">
        <title>The sea cucumber genome provides insights into morphological evolution and visceral regeneration.</title>
        <authorList>
            <person name="Zhang X."/>
            <person name="Sun L."/>
            <person name="Yuan J."/>
            <person name="Sun Y."/>
            <person name="Gao Y."/>
            <person name="Zhang L."/>
            <person name="Li S."/>
            <person name="Dai H."/>
            <person name="Hamel J.F."/>
            <person name="Liu C."/>
            <person name="Yu Y."/>
            <person name="Liu S."/>
            <person name="Lin W."/>
            <person name="Guo K."/>
            <person name="Jin S."/>
            <person name="Xu P."/>
            <person name="Storey K.B."/>
            <person name="Huan P."/>
            <person name="Zhang T."/>
            <person name="Zhou Y."/>
            <person name="Zhang J."/>
            <person name="Lin C."/>
            <person name="Li X."/>
            <person name="Xing L."/>
            <person name="Huo D."/>
            <person name="Sun M."/>
            <person name="Wang L."/>
            <person name="Mercier A."/>
            <person name="Li F."/>
            <person name="Yang H."/>
            <person name="Xiang J."/>
        </authorList>
    </citation>
    <scope>NUCLEOTIDE SEQUENCE [LARGE SCALE GENOMIC DNA]</scope>
    <source>
        <strain evidence="8">Shaxun</strain>
        <tissue evidence="8">Muscle</tissue>
    </source>
</reference>
<evidence type="ECO:0000256" key="1">
    <source>
        <dbReference type="ARBA" id="ARBA00004141"/>
    </source>
</evidence>
<keyword evidence="3 6" id="KW-1133">Transmembrane helix</keyword>
<feature type="transmembrane region" description="Helical" evidence="6">
    <location>
        <begin position="107"/>
        <end position="128"/>
    </location>
</feature>
<dbReference type="OrthoDB" id="10266980at2759"/>
<dbReference type="GO" id="GO:0055088">
    <property type="term" value="P:lipid homeostasis"/>
    <property type="evidence" value="ECO:0007669"/>
    <property type="project" value="TreeGrafter"/>
</dbReference>
<keyword evidence="9" id="KW-1185">Reference proteome</keyword>
<dbReference type="InterPro" id="IPR006634">
    <property type="entry name" value="TLC-dom"/>
</dbReference>
<dbReference type="PANTHER" id="PTHR13439">
    <property type="entry name" value="CT120 PROTEIN"/>
    <property type="match status" value="1"/>
</dbReference>
<feature type="transmembrane region" description="Helical" evidence="6">
    <location>
        <begin position="237"/>
        <end position="254"/>
    </location>
</feature>
<feature type="non-terminal residue" evidence="8">
    <location>
        <position position="1"/>
    </location>
</feature>
<dbReference type="EMBL" id="MRZV01001013">
    <property type="protein sequence ID" value="PIK41503.1"/>
    <property type="molecule type" value="Genomic_DNA"/>
</dbReference>
<feature type="transmembrane region" description="Helical" evidence="6">
    <location>
        <begin position="192"/>
        <end position="217"/>
    </location>
</feature>
<dbReference type="STRING" id="307972.A0A2G8K0J6"/>
<accession>A0A2G8K0J6</accession>
<evidence type="ECO:0000259" key="7">
    <source>
        <dbReference type="PROSITE" id="PS50922"/>
    </source>
</evidence>
<dbReference type="Proteomes" id="UP000230750">
    <property type="component" value="Unassembled WGS sequence"/>
</dbReference>
<evidence type="ECO:0000313" key="9">
    <source>
        <dbReference type="Proteomes" id="UP000230750"/>
    </source>
</evidence>
<evidence type="ECO:0000256" key="6">
    <source>
        <dbReference type="SAM" id="Phobius"/>
    </source>
</evidence>
<dbReference type="Pfam" id="PF03798">
    <property type="entry name" value="TRAM_LAG1_CLN8"/>
    <property type="match status" value="1"/>
</dbReference>
<name>A0A2G8K0J6_STIJA</name>
<feature type="transmembrane region" description="Helical" evidence="6">
    <location>
        <begin position="74"/>
        <end position="92"/>
    </location>
</feature>
<dbReference type="PANTHER" id="PTHR13439:SF0">
    <property type="entry name" value="TOPOISOMERASE I DAMAGE AFFECTED PROTEIN 4"/>
    <property type="match status" value="1"/>
</dbReference>
<dbReference type="AlphaFoldDB" id="A0A2G8K0J6"/>
<proteinExistence type="predicted"/>
<sequence>ADWTSLNRSLMEGNITYDIDELYQINYAYPAVALISWGFFTFLFLKASPSWSKKLFPAYDSLSDNLKQDWNSRVTSLVHCAIVSPIAIYVVLADEEVNRDPVWGHSVISRIVMAITEGFMLADFLVVIKYFPLKDAIIFSLHHLATLYPYTYNVLYGPMPYFGCFKLTTEGSTPFVNLRWFLSTLELTDGDLYFYNGILMTFSFFVLRILTIIPYWISVYRTFSTHPMPGITPHMRNSLIFGSIALDLLNIYWFRKMLLGAKKVMDKRNLANEKEAKTIKDKEL</sequence>
<evidence type="ECO:0000256" key="5">
    <source>
        <dbReference type="PROSITE-ProRule" id="PRU00205"/>
    </source>
</evidence>
<feature type="transmembrane region" description="Helical" evidence="6">
    <location>
        <begin position="27"/>
        <end position="45"/>
    </location>
</feature>
<gene>
    <name evidence="8" type="ORF">BSL78_21633</name>
</gene>
<dbReference type="SMART" id="SM00724">
    <property type="entry name" value="TLC"/>
    <property type="match status" value="1"/>
</dbReference>
<evidence type="ECO:0000256" key="2">
    <source>
        <dbReference type="ARBA" id="ARBA00022692"/>
    </source>
</evidence>
<organism evidence="8 9">
    <name type="scientific">Stichopus japonicus</name>
    <name type="common">Sea cucumber</name>
    <dbReference type="NCBI Taxonomy" id="307972"/>
    <lineage>
        <taxon>Eukaryota</taxon>
        <taxon>Metazoa</taxon>
        <taxon>Echinodermata</taxon>
        <taxon>Eleutherozoa</taxon>
        <taxon>Echinozoa</taxon>
        <taxon>Holothuroidea</taxon>
        <taxon>Aspidochirotacea</taxon>
        <taxon>Aspidochirotida</taxon>
        <taxon>Stichopodidae</taxon>
        <taxon>Apostichopus</taxon>
    </lineage>
</organism>
<evidence type="ECO:0000256" key="4">
    <source>
        <dbReference type="ARBA" id="ARBA00023136"/>
    </source>
</evidence>
<dbReference type="GO" id="GO:0016020">
    <property type="term" value="C:membrane"/>
    <property type="evidence" value="ECO:0007669"/>
    <property type="project" value="UniProtKB-SubCell"/>
</dbReference>
<comment type="caution">
    <text evidence="8">The sequence shown here is derived from an EMBL/GenBank/DDBJ whole genome shotgun (WGS) entry which is preliminary data.</text>
</comment>
<comment type="subcellular location">
    <subcellularLocation>
        <location evidence="1">Membrane</location>
        <topology evidence="1">Multi-pass membrane protein</topology>
    </subcellularLocation>
</comment>
<dbReference type="GO" id="GO:0005783">
    <property type="term" value="C:endoplasmic reticulum"/>
    <property type="evidence" value="ECO:0007669"/>
    <property type="project" value="TreeGrafter"/>
</dbReference>
<evidence type="ECO:0000256" key="3">
    <source>
        <dbReference type="ARBA" id="ARBA00022989"/>
    </source>
</evidence>
<evidence type="ECO:0000313" key="8">
    <source>
        <dbReference type="EMBL" id="PIK41503.1"/>
    </source>
</evidence>
<dbReference type="PROSITE" id="PS50922">
    <property type="entry name" value="TLC"/>
    <property type="match status" value="1"/>
</dbReference>